<sequence>MSLTGFLSYSRVNWQQSPSKSTPWNATNLNIMDAGIKNNNDMISNLRDEVTQLNSNFDNIAIASYGSSSIRIDPNTTQEHLVLTNINIPTSGYYYILTFFYQNKTGNRSQIAIPYNQTTKIYFRTCFENSWSNWQ</sequence>
<reference evidence="1" key="1">
    <citation type="journal article" date="2021" name="Proc. Natl. Acad. Sci. U.S.A.">
        <title>A Catalog of Tens of Thousands of Viruses from Human Metagenomes Reveals Hidden Associations with Chronic Diseases.</title>
        <authorList>
            <person name="Tisza M.J."/>
            <person name="Buck C.B."/>
        </authorList>
    </citation>
    <scope>NUCLEOTIDE SEQUENCE</scope>
    <source>
        <strain evidence="1">Ctu9a31</strain>
    </source>
</reference>
<dbReference type="CDD" id="cd19958">
    <property type="entry name" value="pyocin_knob"/>
    <property type="match status" value="1"/>
</dbReference>
<name>A0A8S5QAS8_9CAUD</name>
<organism evidence="1">
    <name type="scientific">Siphoviridae sp. ctu9a31</name>
    <dbReference type="NCBI Taxonomy" id="2825712"/>
    <lineage>
        <taxon>Viruses</taxon>
        <taxon>Duplodnaviria</taxon>
        <taxon>Heunggongvirae</taxon>
        <taxon>Uroviricota</taxon>
        <taxon>Caudoviricetes</taxon>
    </lineage>
</organism>
<dbReference type="EMBL" id="BK015613">
    <property type="protein sequence ID" value="DAE15861.1"/>
    <property type="molecule type" value="Genomic_DNA"/>
</dbReference>
<evidence type="ECO:0000313" key="1">
    <source>
        <dbReference type="EMBL" id="DAE15861.1"/>
    </source>
</evidence>
<proteinExistence type="predicted"/>
<accession>A0A8S5QAS8</accession>
<protein>
    <submittedName>
        <fullName evidence="1">Tail protein</fullName>
    </submittedName>
</protein>